<keyword evidence="3" id="KW-1185">Reference proteome</keyword>
<name>A0A7C9QUK9_9PROT</name>
<protein>
    <submittedName>
        <fullName evidence="2">Uncharacterized protein</fullName>
    </submittedName>
</protein>
<dbReference type="EMBL" id="JAAIYP010000038">
    <property type="protein sequence ID" value="NFV81000.1"/>
    <property type="molecule type" value="Genomic_DNA"/>
</dbReference>
<evidence type="ECO:0000256" key="1">
    <source>
        <dbReference type="SAM" id="MobiDB-lite"/>
    </source>
</evidence>
<proteinExistence type="predicted"/>
<evidence type="ECO:0000313" key="2">
    <source>
        <dbReference type="EMBL" id="NFV81000.1"/>
    </source>
</evidence>
<comment type="caution">
    <text evidence="2">The sequence shown here is derived from an EMBL/GenBank/DDBJ whole genome shotgun (WGS) entry which is preliminary data.</text>
</comment>
<dbReference type="Proteomes" id="UP000480684">
    <property type="component" value="Unassembled WGS sequence"/>
</dbReference>
<gene>
    <name evidence="2" type="ORF">G4223_12855</name>
</gene>
<feature type="compositionally biased region" description="Basic and acidic residues" evidence="1">
    <location>
        <begin position="15"/>
        <end position="24"/>
    </location>
</feature>
<dbReference type="RefSeq" id="WP_163680223.1">
    <property type="nucleotide sequence ID" value="NZ_JAAIYP010000038.1"/>
</dbReference>
<accession>A0A7C9QUK9</accession>
<reference evidence="2 3" key="1">
    <citation type="submission" date="2020-02" db="EMBL/GenBank/DDBJ databases">
        <authorList>
            <person name="Dziuba M."/>
            <person name="Kuznetsov B."/>
            <person name="Mardanov A."/>
            <person name="Ravin N."/>
            <person name="Grouzdev D."/>
        </authorList>
    </citation>
    <scope>NUCLEOTIDE SEQUENCE [LARGE SCALE GENOMIC DNA]</scope>
    <source>
        <strain evidence="2 3">SpK</strain>
    </source>
</reference>
<sequence length="147" mass="16461">MSTLTKLKLANASRKPVEETPEERMRNRMVVHLTEQLEMATALTEGRPYKATRTVREKGEGGTTVTVEREKRLRPWYWHDLTGKWFIELRYANTVLALGKDQNAIEIGTKDKLVPTIQTAIDAVKAGELDAAMKAALAARKKPGKSA</sequence>
<feature type="region of interest" description="Disordered" evidence="1">
    <location>
        <begin position="1"/>
        <end position="24"/>
    </location>
</feature>
<organism evidence="2 3">
    <name type="scientific">Magnetospirillum aberrantis SpK</name>
    <dbReference type="NCBI Taxonomy" id="908842"/>
    <lineage>
        <taxon>Bacteria</taxon>
        <taxon>Pseudomonadati</taxon>
        <taxon>Pseudomonadota</taxon>
        <taxon>Alphaproteobacteria</taxon>
        <taxon>Rhodospirillales</taxon>
        <taxon>Rhodospirillaceae</taxon>
        <taxon>Magnetospirillum</taxon>
    </lineage>
</organism>
<dbReference type="AlphaFoldDB" id="A0A7C9QUK9"/>
<evidence type="ECO:0000313" key="3">
    <source>
        <dbReference type="Proteomes" id="UP000480684"/>
    </source>
</evidence>